<keyword evidence="1" id="KW-0808">Transferase</keyword>
<dbReference type="SUPFAM" id="SSF53613">
    <property type="entry name" value="Ribokinase-like"/>
    <property type="match status" value="1"/>
</dbReference>
<evidence type="ECO:0000313" key="4">
    <source>
        <dbReference type="EMBL" id="GFJ89003.1"/>
    </source>
</evidence>
<sequence>MVRCRHAFVREQVLAVSGVLCIGPIYVDVNCLAFPCEDGLPIEVETIGRDYEVVPGGSAVNFARFGRRLGLSTILAGKIGTDAFGDLLSGMLRDADVGLALKVDTSAVTDVGINFVAPSGASVMAVAGTASDALTGAELAGIVEEHESKISYVYLGGGFKLPGLLEDLLSVVKPLQARG</sequence>
<organism evidence="4 5">
    <name type="scientific">Phytohabitans rumicis</name>
    <dbReference type="NCBI Taxonomy" id="1076125"/>
    <lineage>
        <taxon>Bacteria</taxon>
        <taxon>Bacillati</taxon>
        <taxon>Actinomycetota</taxon>
        <taxon>Actinomycetes</taxon>
        <taxon>Micromonosporales</taxon>
        <taxon>Micromonosporaceae</taxon>
    </lineage>
</organism>
<dbReference type="GO" id="GO:0016301">
    <property type="term" value="F:kinase activity"/>
    <property type="evidence" value="ECO:0007669"/>
    <property type="project" value="UniProtKB-KW"/>
</dbReference>
<evidence type="ECO:0000259" key="3">
    <source>
        <dbReference type="Pfam" id="PF00294"/>
    </source>
</evidence>
<name>A0A6V8KV97_9ACTN</name>
<reference evidence="4 5" key="2">
    <citation type="submission" date="2020-03" db="EMBL/GenBank/DDBJ databases">
        <authorList>
            <person name="Ichikawa N."/>
            <person name="Kimura A."/>
            <person name="Kitahashi Y."/>
            <person name="Uohara A."/>
        </authorList>
    </citation>
    <scope>NUCLEOTIDE SEQUENCE [LARGE SCALE GENOMIC DNA]</scope>
    <source>
        <strain evidence="4 5">NBRC 108638</strain>
    </source>
</reference>
<protein>
    <recommendedName>
        <fullName evidence="3">Carbohydrate kinase PfkB domain-containing protein</fullName>
    </recommendedName>
</protein>
<dbReference type="Gene3D" id="3.40.1190.20">
    <property type="match status" value="1"/>
</dbReference>
<evidence type="ECO:0000313" key="5">
    <source>
        <dbReference type="Proteomes" id="UP000482960"/>
    </source>
</evidence>
<proteinExistence type="predicted"/>
<evidence type="ECO:0000256" key="1">
    <source>
        <dbReference type="ARBA" id="ARBA00022679"/>
    </source>
</evidence>
<dbReference type="Proteomes" id="UP000482960">
    <property type="component" value="Unassembled WGS sequence"/>
</dbReference>
<evidence type="ECO:0000256" key="2">
    <source>
        <dbReference type="ARBA" id="ARBA00022777"/>
    </source>
</evidence>
<dbReference type="Pfam" id="PF00294">
    <property type="entry name" value="PfkB"/>
    <property type="match status" value="1"/>
</dbReference>
<dbReference type="PROSITE" id="PS00583">
    <property type="entry name" value="PFKB_KINASES_1"/>
    <property type="match status" value="1"/>
</dbReference>
<gene>
    <name evidence="4" type="ORF">Prum_026450</name>
</gene>
<dbReference type="InterPro" id="IPR011611">
    <property type="entry name" value="PfkB_dom"/>
</dbReference>
<keyword evidence="5" id="KW-1185">Reference proteome</keyword>
<dbReference type="EMBL" id="BLPG01000001">
    <property type="protein sequence ID" value="GFJ89003.1"/>
    <property type="molecule type" value="Genomic_DNA"/>
</dbReference>
<accession>A0A6V8KV97</accession>
<dbReference type="InterPro" id="IPR002173">
    <property type="entry name" value="Carboh/pur_kinase_PfkB_CS"/>
</dbReference>
<dbReference type="AlphaFoldDB" id="A0A6V8KV97"/>
<feature type="domain" description="Carbohydrate kinase PfkB" evidence="3">
    <location>
        <begin position="41"/>
        <end position="171"/>
    </location>
</feature>
<dbReference type="InterPro" id="IPR029056">
    <property type="entry name" value="Ribokinase-like"/>
</dbReference>
<keyword evidence="2" id="KW-0418">Kinase</keyword>
<comment type="caution">
    <text evidence="4">The sequence shown here is derived from an EMBL/GenBank/DDBJ whole genome shotgun (WGS) entry which is preliminary data.</text>
</comment>
<reference evidence="4 5" key="1">
    <citation type="submission" date="2020-03" db="EMBL/GenBank/DDBJ databases">
        <title>Whole genome shotgun sequence of Phytohabitans rumicis NBRC 108638.</title>
        <authorList>
            <person name="Komaki H."/>
            <person name="Tamura T."/>
        </authorList>
    </citation>
    <scope>NUCLEOTIDE SEQUENCE [LARGE SCALE GENOMIC DNA]</scope>
    <source>
        <strain evidence="4 5">NBRC 108638</strain>
    </source>
</reference>